<dbReference type="Gene3D" id="1.10.10.10">
    <property type="entry name" value="Winged helix-like DNA-binding domain superfamily/Winged helix DNA-binding domain"/>
    <property type="match status" value="1"/>
</dbReference>
<sequence>MLQLNKRTEYALIALVHLVDQDATGTEPSRYVSAREIGDQYPVPRRLLAEVMKDLQRAGLLHSQRGASGGYALVRLAEEVPLGDVIVAMEGPPGLTGCESFSGGPSTPCEVEGNCPIKTPMSRVRQGIWTLFQRTTLRDLATPGALVDLAVLQSDALHGASLNGASLNGGSLNGGSLNGDPHADTRL</sequence>
<dbReference type="GO" id="GO:0003700">
    <property type="term" value="F:DNA-binding transcription factor activity"/>
    <property type="evidence" value="ECO:0007669"/>
    <property type="project" value="TreeGrafter"/>
</dbReference>
<dbReference type="InterPro" id="IPR036388">
    <property type="entry name" value="WH-like_DNA-bd_sf"/>
</dbReference>
<dbReference type="AlphaFoldDB" id="A0A518CWT8"/>
<reference evidence="2 3" key="1">
    <citation type="submission" date="2019-02" db="EMBL/GenBank/DDBJ databases">
        <title>Deep-cultivation of Planctomycetes and their phenomic and genomic characterization uncovers novel biology.</title>
        <authorList>
            <person name="Wiegand S."/>
            <person name="Jogler M."/>
            <person name="Boedeker C."/>
            <person name="Pinto D."/>
            <person name="Vollmers J."/>
            <person name="Rivas-Marin E."/>
            <person name="Kohn T."/>
            <person name="Peeters S.H."/>
            <person name="Heuer A."/>
            <person name="Rast P."/>
            <person name="Oberbeckmann S."/>
            <person name="Bunk B."/>
            <person name="Jeske O."/>
            <person name="Meyerdierks A."/>
            <person name="Storesund J.E."/>
            <person name="Kallscheuer N."/>
            <person name="Luecker S."/>
            <person name="Lage O.M."/>
            <person name="Pohl T."/>
            <person name="Merkel B.J."/>
            <person name="Hornburger P."/>
            <person name="Mueller R.-W."/>
            <person name="Bruemmer F."/>
            <person name="Labrenz M."/>
            <person name="Spormann A.M."/>
            <person name="Op den Camp H."/>
            <person name="Overmann J."/>
            <person name="Amann R."/>
            <person name="Jetten M.S.M."/>
            <person name="Mascher T."/>
            <person name="Medema M.H."/>
            <person name="Devos D.P."/>
            <person name="Kaster A.-K."/>
            <person name="Ovreas L."/>
            <person name="Rohde M."/>
            <person name="Galperin M.Y."/>
            <person name="Jogler C."/>
        </authorList>
    </citation>
    <scope>NUCLEOTIDE SEQUENCE [LARGE SCALE GENOMIC DNA]</scope>
    <source>
        <strain evidence="2 3">Pla163</strain>
    </source>
</reference>
<accession>A0A518CWT8</accession>
<evidence type="ECO:0000313" key="3">
    <source>
        <dbReference type="Proteomes" id="UP000319342"/>
    </source>
</evidence>
<dbReference type="InterPro" id="IPR000944">
    <property type="entry name" value="Tscrpt_reg_Rrf2"/>
</dbReference>
<dbReference type="PANTHER" id="PTHR33221:SF15">
    <property type="entry name" value="HTH-TYPE TRANSCRIPTIONAL REGULATOR YWGB-RELATED"/>
    <property type="match status" value="1"/>
</dbReference>
<dbReference type="InterPro" id="IPR036390">
    <property type="entry name" value="WH_DNA-bd_sf"/>
</dbReference>
<dbReference type="RefSeq" id="WP_419186286.1">
    <property type="nucleotide sequence ID" value="NZ_CP036290.1"/>
</dbReference>
<dbReference type="PANTHER" id="PTHR33221">
    <property type="entry name" value="WINGED HELIX-TURN-HELIX TRANSCRIPTIONAL REGULATOR, RRF2 FAMILY"/>
    <property type="match status" value="1"/>
</dbReference>
<evidence type="ECO:0000256" key="1">
    <source>
        <dbReference type="SAM" id="MobiDB-lite"/>
    </source>
</evidence>
<proteinExistence type="predicted"/>
<dbReference type="NCBIfam" id="TIGR00738">
    <property type="entry name" value="rrf2_super"/>
    <property type="match status" value="1"/>
</dbReference>
<organism evidence="2 3">
    <name type="scientific">Rohdeia mirabilis</name>
    <dbReference type="NCBI Taxonomy" id="2528008"/>
    <lineage>
        <taxon>Bacteria</taxon>
        <taxon>Pseudomonadati</taxon>
        <taxon>Planctomycetota</taxon>
        <taxon>Planctomycetia</taxon>
        <taxon>Planctomycetia incertae sedis</taxon>
        <taxon>Rohdeia</taxon>
    </lineage>
</organism>
<dbReference type="Proteomes" id="UP000319342">
    <property type="component" value="Chromosome"/>
</dbReference>
<name>A0A518CWT8_9BACT</name>
<feature type="region of interest" description="Disordered" evidence="1">
    <location>
        <begin position="168"/>
        <end position="187"/>
    </location>
</feature>
<dbReference type="PROSITE" id="PS01332">
    <property type="entry name" value="HTH_RRF2_1"/>
    <property type="match status" value="1"/>
</dbReference>
<keyword evidence="3" id="KW-1185">Reference proteome</keyword>
<dbReference type="EMBL" id="CP036290">
    <property type="protein sequence ID" value="QDU83658.1"/>
    <property type="molecule type" value="Genomic_DNA"/>
</dbReference>
<gene>
    <name evidence="2" type="primary">nsrR</name>
    <name evidence="2" type="ORF">Pla163_07570</name>
</gene>
<dbReference type="PROSITE" id="PS51197">
    <property type="entry name" value="HTH_RRF2_2"/>
    <property type="match status" value="1"/>
</dbReference>
<dbReference type="SUPFAM" id="SSF46785">
    <property type="entry name" value="Winged helix' DNA-binding domain"/>
    <property type="match status" value="1"/>
</dbReference>
<evidence type="ECO:0000313" key="2">
    <source>
        <dbReference type="EMBL" id="QDU83658.1"/>
    </source>
</evidence>
<dbReference type="GO" id="GO:0005829">
    <property type="term" value="C:cytosol"/>
    <property type="evidence" value="ECO:0007669"/>
    <property type="project" value="TreeGrafter"/>
</dbReference>
<protein>
    <submittedName>
        <fullName evidence="2">HTH-type transcriptional repressor NsrR</fullName>
    </submittedName>
</protein>
<dbReference type="InterPro" id="IPR030489">
    <property type="entry name" value="TR_Rrf2-type_CS"/>
</dbReference>
<dbReference type="Pfam" id="PF02082">
    <property type="entry name" value="Rrf2"/>
    <property type="match status" value="1"/>
</dbReference>